<protein>
    <recommendedName>
        <fullName evidence="2">Beta-lactamase-related domain-containing protein</fullName>
    </recommendedName>
</protein>
<dbReference type="InterPro" id="IPR051478">
    <property type="entry name" value="Beta-lactamase-like_AB/R"/>
</dbReference>
<organism>
    <name type="scientific">Serpula lacrymans var. lacrymans (strain S7.9)</name>
    <name type="common">Dry rot fungus</name>
    <dbReference type="NCBI Taxonomy" id="578457"/>
    <lineage>
        <taxon>Eukaryota</taxon>
        <taxon>Fungi</taxon>
        <taxon>Dikarya</taxon>
        <taxon>Basidiomycota</taxon>
        <taxon>Agaricomycotina</taxon>
        <taxon>Agaricomycetes</taxon>
        <taxon>Agaricomycetidae</taxon>
        <taxon>Boletales</taxon>
        <taxon>Coniophorineae</taxon>
        <taxon>Serpulaceae</taxon>
        <taxon>Serpula</taxon>
    </lineage>
</organism>
<accession>F8P9P0</accession>
<dbReference type="EMBL" id="GL945441">
    <property type="protein sequence ID" value="EGO20369.1"/>
    <property type="molecule type" value="Genomic_DNA"/>
</dbReference>
<dbReference type="HOGENOM" id="CLU_030521_0_0_1"/>
<sequence>MSVAVVTSDGPIYDGFWGLLRANETEDENQRAVDRHTIYRLASISKLTTVLETYILRDRGALNLDDPVKKFLPQLSYTPEDDPLTFRQLMSHMSGLGRDWPPGDSSKAWPKSLDGAGPPHYNGLPFPSHEQFFDAIAHNQLIVPPYTYPIYSNTGFSLLGLANVAASRAFEGGDSPQTHAELLQRDIFDPLGLNGSSFLLTEINQPHVAVASMVTVEADQDFGDATNPAGGQYGSLSDLTKLMQTFLNPSGPKSLISSYTMREWVRPIHVWFDDFSEVGALWEIYKSHDSYGRSQKIYQKFGNLAGYHSAFTMNPVNSYGIVVLTTGPTVGIIPLINIIIENLQPAFGLALENATRDLLVGTWLSDDGQGTVTIVLEEGSLFVTQFLLNGTNVLSVMHQGKHPTKVPLWSSGEDEFKLAISPEADGCLFSWVGLDGFGYIDGYSVNSLRVTRTGNDTILHLPATGTELKRPYQSYPSR</sequence>
<dbReference type="Pfam" id="PF00144">
    <property type="entry name" value="Beta-lactamase"/>
    <property type="match status" value="1"/>
</dbReference>
<dbReference type="KEGG" id="sla:SERLADRAFT_358214"/>
<dbReference type="Proteomes" id="UP000008064">
    <property type="component" value="Unassembled WGS sequence"/>
</dbReference>
<gene>
    <name evidence="3" type="ORF">SERLADRAFT_358214</name>
</gene>
<reference evidence="3" key="1">
    <citation type="submission" date="2011-04" db="EMBL/GenBank/DDBJ databases">
        <title>Evolution of plant cell wall degrading machinery underlies the functional diversity of forest fungi.</title>
        <authorList>
            <consortium name="US DOE Joint Genome Institute (JGI-PGF)"/>
            <person name="Eastwood D.C."/>
            <person name="Floudas D."/>
            <person name="Binder M."/>
            <person name="Majcherczyk A."/>
            <person name="Schneider P."/>
            <person name="Aerts A."/>
            <person name="Asiegbu F.O."/>
            <person name="Baker S.E."/>
            <person name="Barry K."/>
            <person name="Bendiksby M."/>
            <person name="Blumentritt M."/>
            <person name="Coutinho P.M."/>
            <person name="Cullen D."/>
            <person name="Cullen D."/>
            <person name="Gathman A."/>
            <person name="Goodell B."/>
            <person name="Henrissat B."/>
            <person name="Ihrmark K."/>
            <person name="Kauserud H."/>
            <person name="Kohler A."/>
            <person name="LaButti K."/>
            <person name="Lapidus A."/>
            <person name="Lavin J.L."/>
            <person name="Lee Y.-H."/>
            <person name="Lindquist E."/>
            <person name="Lilly W."/>
            <person name="Lucas S."/>
            <person name="Morin E."/>
            <person name="Murat C."/>
            <person name="Oguiza J.A."/>
            <person name="Park J."/>
            <person name="Pisabarro A.G."/>
            <person name="Riley R."/>
            <person name="Rosling A."/>
            <person name="Salamov A."/>
            <person name="Schmidt O."/>
            <person name="Schmutz J."/>
            <person name="Skrede I."/>
            <person name="Stenlid J."/>
            <person name="Wiebenga A."/>
            <person name="Xie X."/>
            <person name="Kues U."/>
            <person name="Hibbett D.S."/>
            <person name="Hoffmeister D."/>
            <person name="Hogberg N."/>
            <person name="Martin F."/>
            <person name="Grigoriev I.V."/>
            <person name="Watkinson S.C."/>
        </authorList>
    </citation>
    <scope>NUCLEOTIDE SEQUENCE</scope>
    <source>
        <strain evidence="3">S7.9</strain>
    </source>
</reference>
<dbReference type="RefSeq" id="XP_007323114.1">
    <property type="nucleotide sequence ID" value="XM_007323052.1"/>
</dbReference>
<dbReference type="GeneID" id="18809606"/>
<dbReference type="InterPro" id="IPR012338">
    <property type="entry name" value="Beta-lactam/transpept-like"/>
</dbReference>
<dbReference type="PANTHER" id="PTHR22935:SF95">
    <property type="entry name" value="BETA-LACTAMASE-LIKE 1-RELATED"/>
    <property type="match status" value="1"/>
</dbReference>
<dbReference type="AlphaFoldDB" id="F8P9P0"/>
<comment type="similarity">
    <text evidence="1">Belongs to the beta-lactamase family.</text>
</comment>
<evidence type="ECO:0000256" key="1">
    <source>
        <dbReference type="ARBA" id="ARBA00038473"/>
    </source>
</evidence>
<dbReference type="OrthoDB" id="428260at2759"/>
<dbReference type="SUPFAM" id="SSF56601">
    <property type="entry name" value="beta-lactamase/transpeptidase-like"/>
    <property type="match status" value="1"/>
</dbReference>
<proteinExistence type="inferred from homology"/>
<dbReference type="PANTHER" id="PTHR22935">
    <property type="entry name" value="PENICILLIN-BINDING PROTEIN"/>
    <property type="match status" value="1"/>
</dbReference>
<evidence type="ECO:0000259" key="2">
    <source>
        <dbReference type="Pfam" id="PF00144"/>
    </source>
</evidence>
<evidence type="ECO:0000313" key="3">
    <source>
        <dbReference type="EMBL" id="EGO20369.1"/>
    </source>
</evidence>
<name>F8P9P0_SERL9</name>
<dbReference type="InterPro" id="IPR001466">
    <property type="entry name" value="Beta-lactam-related"/>
</dbReference>
<dbReference type="Gene3D" id="3.40.710.10">
    <property type="entry name" value="DD-peptidase/beta-lactamase superfamily"/>
    <property type="match status" value="1"/>
</dbReference>
<feature type="domain" description="Beta-lactamase-related" evidence="2">
    <location>
        <begin position="1"/>
        <end position="328"/>
    </location>
</feature>